<dbReference type="Proteomes" id="UP000228948">
    <property type="component" value="Chromosome"/>
</dbReference>
<dbReference type="InterPro" id="IPR046867">
    <property type="entry name" value="AldOxase/xan_DH_MoCoBD2"/>
</dbReference>
<dbReference type="PIRSF" id="PIRSF036389">
    <property type="entry name" value="IOR_B"/>
    <property type="match status" value="1"/>
</dbReference>
<dbReference type="GO" id="GO:0016491">
    <property type="term" value="F:oxidoreductase activity"/>
    <property type="evidence" value="ECO:0007669"/>
    <property type="project" value="InterPro"/>
</dbReference>
<dbReference type="Gene3D" id="3.90.1170.50">
    <property type="entry name" value="Aldehyde oxidase/xanthine dehydrogenase, a/b hammerhead"/>
    <property type="match status" value="1"/>
</dbReference>
<dbReference type="SMART" id="SM01008">
    <property type="entry name" value="Ald_Xan_dh_C"/>
    <property type="match status" value="1"/>
</dbReference>
<dbReference type="InterPro" id="IPR012368">
    <property type="entry name" value="OxRdtase_Mopterin-bd_su_IorB"/>
</dbReference>
<dbReference type="Pfam" id="PF20256">
    <property type="entry name" value="MoCoBD_2"/>
    <property type="match status" value="1"/>
</dbReference>
<protein>
    <submittedName>
        <fullName evidence="2">Xanthine dehydrogenase family protein molybdopterin-binding subunit</fullName>
    </submittedName>
</protein>
<dbReference type="SUPFAM" id="SSF56003">
    <property type="entry name" value="Molybdenum cofactor-binding domain"/>
    <property type="match status" value="2"/>
</dbReference>
<organism evidence="2 3">
    <name type="scientific">Roseinatronobacter bogoriensis subsp. barguzinensis</name>
    <dbReference type="NCBI Taxonomy" id="441209"/>
    <lineage>
        <taxon>Bacteria</taxon>
        <taxon>Pseudomonadati</taxon>
        <taxon>Pseudomonadota</taxon>
        <taxon>Alphaproteobacteria</taxon>
        <taxon>Rhodobacterales</taxon>
        <taxon>Paracoccaceae</taxon>
        <taxon>Roseinatronobacter</taxon>
    </lineage>
</organism>
<dbReference type="InterPro" id="IPR000674">
    <property type="entry name" value="Ald_Oxase/Xan_DH_a/b"/>
</dbReference>
<dbReference type="STRING" id="441209.GCA_001870665_01817"/>
<dbReference type="InterPro" id="IPR052516">
    <property type="entry name" value="N-heterocyclic_Hydroxylase"/>
</dbReference>
<dbReference type="Pfam" id="PF02738">
    <property type="entry name" value="MoCoBD_1"/>
    <property type="match status" value="1"/>
</dbReference>
<dbReference type="Gene3D" id="3.30.365.10">
    <property type="entry name" value="Aldehyde oxidase/xanthine dehydrogenase, molybdopterin binding domain"/>
    <property type="match status" value="4"/>
</dbReference>
<dbReference type="EMBL" id="CP024899">
    <property type="protein sequence ID" value="ATX66142.1"/>
    <property type="molecule type" value="Genomic_DNA"/>
</dbReference>
<dbReference type="PANTHER" id="PTHR47495:SF2">
    <property type="entry name" value="ALDEHYDE DEHYDROGENASE"/>
    <property type="match status" value="1"/>
</dbReference>
<dbReference type="InterPro" id="IPR037165">
    <property type="entry name" value="AldOxase/xan_DH_Mopterin-bd_sf"/>
</dbReference>
<feature type="domain" description="Aldehyde oxidase/xanthine dehydrogenase a/b hammerhead" evidence="1">
    <location>
        <begin position="236"/>
        <end position="314"/>
    </location>
</feature>
<keyword evidence="3" id="KW-1185">Reference proteome</keyword>
<dbReference type="KEGG" id="rbg:BG454_10195"/>
<dbReference type="PANTHER" id="PTHR47495">
    <property type="entry name" value="ALDEHYDE DEHYDROGENASE"/>
    <property type="match status" value="1"/>
</dbReference>
<evidence type="ECO:0000259" key="1">
    <source>
        <dbReference type="SMART" id="SM01008"/>
    </source>
</evidence>
<sequence>MSRLGKITRRTLLVGAVAVAGGAAFGTYKIRKPVTNPLRPEHGASLNPYVIIDQQGISIIAPRAEMGQGVHTTLAALVAEELDADWESIRVLHGPPAAAYFNAALAHGALPVPDYDLKPWQRRVTQGLGAASKLLGLQVTGGSTSTVDGFERMRLAGASAREALKAVAADRLGVVRGDLRTEAGRVITPDGTEIDYRDLVEAAATRPVPQVELRHPYEWKLLGQSLPRSDMRAKVTGQAEFSTDIVLEGMKFATVRICPYLGGGMAGFDPAPALAVAGVERVLDLGDGVAVIASNTWAAMQGAEAVAIDWTPSHLPATTDAMFEQIAQAFAARPNSTMRDQGAPDDIPAGIEVEYRVPFLAHSTMEPMGATAVLQDGHLTVWVGNQAPREHLKVAAQAAGISEDNVTLHTVFLGGGFGRRVETDITRQAARIAALVPETPIRLTWSREEDMRHDFYRPAAIARMRGAVEDGRAVLFDAQIAAPSVTRAALGRIIGRQMGGPDKGHVEGAFDQPYAIPNYRVAGHLADLDVPIGFWRAVGNSFNGFFHECFIDELAHAAGRDPLQFRLDHVGVESPVAGGVLEAVRDMSDWGAPVSENVGRGVAMIWSFGTPTAVVIDLEREARGIRIARAFMACDPGLVLDPAIVRAQMESGLIYGLSAAVMGEITFTDGRADQGNFPEYDALRMFNTPRIEVGILQDNPHMGGVGEPGTPPAMPALANALFALTGQRVRSLPLLPHADFLV</sequence>
<proteinExistence type="predicted"/>
<dbReference type="InterPro" id="IPR008274">
    <property type="entry name" value="AldOxase/xan_DH_MoCoBD1"/>
</dbReference>
<evidence type="ECO:0000313" key="3">
    <source>
        <dbReference type="Proteomes" id="UP000228948"/>
    </source>
</evidence>
<reference evidence="2 3" key="1">
    <citation type="submission" date="2017-11" db="EMBL/GenBank/DDBJ databases">
        <title>Revised Sequence and Annotation of the Rhodobaca barguzinensis strain alga05 Genome.</title>
        <authorList>
            <person name="Kopejtka K."/>
            <person name="Tomasch J.M."/>
            <person name="Bunk B."/>
            <person name="Koblizek M."/>
        </authorList>
    </citation>
    <scope>NUCLEOTIDE SEQUENCE [LARGE SCALE GENOMIC DNA]</scope>
    <source>
        <strain evidence="3">alga05</strain>
    </source>
</reference>
<evidence type="ECO:0000313" key="2">
    <source>
        <dbReference type="EMBL" id="ATX66142.1"/>
    </source>
</evidence>
<dbReference type="OrthoDB" id="9767994at2"/>
<dbReference type="RefSeq" id="WP_071480663.1">
    <property type="nucleotide sequence ID" value="NZ_CP024899.1"/>
</dbReference>
<dbReference type="AlphaFoldDB" id="A0A2K8K9L4"/>
<gene>
    <name evidence="2" type="ORF">BG454_10195</name>
</gene>
<name>A0A2K8K9L4_9RHOB</name>
<accession>A0A2K8K9L4</accession>